<comment type="caution">
    <text evidence="1">The sequence shown here is derived from an EMBL/GenBank/DDBJ whole genome shotgun (WGS) entry which is preliminary data.</text>
</comment>
<proteinExistence type="predicted"/>
<sequence length="105" mass="11959">MVFSTIKAMVWGDKHNPGAKDLSVHRIPVQYRARYVTAIFAFLLSDTYRCALFGRVVRSAIPWLKAAIQEVKPDVNAHATQTIVERVSEYHPAKRFEERELAVCA</sequence>
<dbReference type="AlphaFoldDB" id="A0A918UFV4"/>
<protein>
    <submittedName>
        <fullName evidence="1">Uncharacterized protein</fullName>
    </submittedName>
</protein>
<organism evidence="1 2">
    <name type="scientific">Novosphingobium colocasiae</name>
    <dbReference type="NCBI Taxonomy" id="1256513"/>
    <lineage>
        <taxon>Bacteria</taxon>
        <taxon>Pseudomonadati</taxon>
        <taxon>Pseudomonadota</taxon>
        <taxon>Alphaproteobacteria</taxon>
        <taxon>Sphingomonadales</taxon>
        <taxon>Sphingomonadaceae</taxon>
        <taxon>Novosphingobium</taxon>
    </lineage>
</organism>
<evidence type="ECO:0000313" key="2">
    <source>
        <dbReference type="Proteomes" id="UP000648075"/>
    </source>
</evidence>
<keyword evidence="2" id="KW-1185">Reference proteome</keyword>
<dbReference type="Proteomes" id="UP000648075">
    <property type="component" value="Unassembled WGS sequence"/>
</dbReference>
<accession>A0A918UFV4</accession>
<name>A0A918UFV4_9SPHN</name>
<evidence type="ECO:0000313" key="1">
    <source>
        <dbReference type="EMBL" id="GGZ02581.1"/>
    </source>
</evidence>
<gene>
    <name evidence="1" type="ORF">GCM10011614_17070</name>
</gene>
<reference evidence="1" key="2">
    <citation type="submission" date="2020-09" db="EMBL/GenBank/DDBJ databases">
        <authorList>
            <person name="Sun Q."/>
            <person name="Kim S."/>
        </authorList>
    </citation>
    <scope>NUCLEOTIDE SEQUENCE</scope>
    <source>
        <strain evidence="1">KCTC 32255</strain>
    </source>
</reference>
<dbReference type="EMBL" id="BMZA01000004">
    <property type="protein sequence ID" value="GGZ02581.1"/>
    <property type="molecule type" value="Genomic_DNA"/>
</dbReference>
<reference evidence="1" key="1">
    <citation type="journal article" date="2014" name="Int. J. Syst. Evol. Microbiol.">
        <title>Complete genome sequence of Corynebacterium casei LMG S-19264T (=DSM 44701T), isolated from a smear-ripened cheese.</title>
        <authorList>
            <consortium name="US DOE Joint Genome Institute (JGI-PGF)"/>
            <person name="Walter F."/>
            <person name="Albersmeier A."/>
            <person name="Kalinowski J."/>
            <person name="Ruckert C."/>
        </authorList>
    </citation>
    <scope>NUCLEOTIDE SEQUENCE</scope>
    <source>
        <strain evidence="1">KCTC 32255</strain>
    </source>
</reference>